<reference evidence="1" key="2">
    <citation type="submission" date="2021-09" db="EMBL/GenBank/DDBJ databases">
        <authorList>
            <person name="Gilroy R."/>
        </authorList>
    </citation>
    <scope>NUCLEOTIDE SEQUENCE</scope>
    <source>
        <strain evidence="1">CHK174-6876</strain>
    </source>
</reference>
<reference evidence="1" key="1">
    <citation type="journal article" date="2021" name="PeerJ">
        <title>Extensive microbial diversity within the chicken gut microbiome revealed by metagenomics and culture.</title>
        <authorList>
            <person name="Gilroy R."/>
            <person name="Ravi A."/>
            <person name="Getino M."/>
            <person name="Pursley I."/>
            <person name="Horton D.L."/>
            <person name="Alikhan N.F."/>
            <person name="Baker D."/>
            <person name="Gharbi K."/>
            <person name="Hall N."/>
            <person name="Watson M."/>
            <person name="Adriaenssens E.M."/>
            <person name="Foster-Nyarko E."/>
            <person name="Jarju S."/>
            <person name="Secka A."/>
            <person name="Antonio M."/>
            <person name="Oren A."/>
            <person name="Chaudhuri R.R."/>
            <person name="La Ragione R."/>
            <person name="Hildebrand F."/>
            <person name="Pallen M.J."/>
        </authorList>
    </citation>
    <scope>NUCLEOTIDE SEQUENCE</scope>
    <source>
        <strain evidence="1">CHK174-6876</strain>
    </source>
</reference>
<name>A0A921K0R4_9LACO</name>
<sequence length="76" mass="8815">MELDDVKGIDAIYEQVKIYSIISEQLADNLQDFKKQVQKQRDEGDYDELLNLLSDAESLIYNASFKLSEIEAKKEQ</sequence>
<evidence type="ECO:0000313" key="2">
    <source>
        <dbReference type="Proteomes" id="UP000707535"/>
    </source>
</evidence>
<dbReference type="EMBL" id="DYXG01000062">
    <property type="protein sequence ID" value="HJE97223.1"/>
    <property type="molecule type" value="Genomic_DNA"/>
</dbReference>
<dbReference type="AlphaFoldDB" id="A0A921K0R4"/>
<proteinExistence type="predicted"/>
<comment type="caution">
    <text evidence="1">The sequence shown here is derived from an EMBL/GenBank/DDBJ whole genome shotgun (WGS) entry which is preliminary data.</text>
</comment>
<organism evidence="1 2">
    <name type="scientific">Ligilactobacillus acidipiscis</name>
    <dbReference type="NCBI Taxonomy" id="89059"/>
    <lineage>
        <taxon>Bacteria</taxon>
        <taxon>Bacillati</taxon>
        <taxon>Bacillota</taxon>
        <taxon>Bacilli</taxon>
        <taxon>Lactobacillales</taxon>
        <taxon>Lactobacillaceae</taxon>
        <taxon>Ligilactobacillus</taxon>
    </lineage>
</organism>
<dbReference type="Proteomes" id="UP000707535">
    <property type="component" value="Unassembled WGS sequence"/>
</dbReference>
<accession>A0A921K0R4</accession>
<gene>
    <name evidence="1" type="ORF">K8V00_06345</name>
</gene>
<evidence type="ECO:0000313" key="1">
    <source>
        <dbReference type="EMBL" id="HJE97223.1"/>
    </source>
</evidence>
<protein>
    <submittedName>
        <fullName evidence="1">Uncharacterized protein</fullName>
    </submittedName>
</protein>